<dbReference type="InterPro" id="IPR036322">
    <property type="entry name" value="WD40_repeat_dom_sf"/>
</dbReference>
<dbReference type="InterPro" id="IPR031120">
    <property type="entry name" value="HIR1-like"/>
</dbReference>
<dbReference type="GO" id="GO:0000785">
    <property type="term" value="C:chromatin"/>
    <property type="evidence" value="ECO:0007669"/>
    <property type="project" value="TreeGrafter"/>
</dbReference>
<name>A0A1Y2CYY4_9FUNG</name>
<dbReference type="PANTHER" id="PTHR13831">
    <property type="entry name" value="MEMBER OF THE HIR1 FAMILY OF WD-REPEAT PROTEINS"/>
    <property type="match status" value="1"/>
</dbReference>
<keyword evidence="8 11" id="KW-0804">Transcription</keyword>
<dbReference type="InterPro" id="IPR001680">
    <property type="entry name" value="WD40_rpt"/>
</dbReference>
<evidence type="ECO:0000256" key="10">
    <source>
        <dbReference type="PROSITE-ProRule" id="PRU00221"/>
    </source>
</evidence>
<feature type="compositionally biased region" description="Low complexity" evidence="12">
    <location>
        <begin position="430"/>
        <end position="441"/>
    </location>
</feature>
<dbReference type="GO" id="GO:0031491">
    <property type="term" value="F:nucleosome binding"/>
    <property type="evidence" value="ECO:0007669"/>
    <property type="project" value="TreeGrafter"/>
</dbReference>
<keyword evidence="6 11" id="KW-0156">Chromatin regulator</keyword>
<dbReference type="InterPro" id="IPR019775">
    <property type="entry name" value="WD40_repeat_CS"/>
</dbReference>
<feature type="domain" description="Protein HIRA-like C-terminal" evidence="13">
    <location>
        <begin position="768"/>
        <end position="814"/>
    </location>
</feature>
<dbReference type="PROSITE" id="PS50082">
    <property type="entry name" value="WD_REPEATS_2"/>
    <property type="match status" value="4"/>
</dbReference>
<dbReference type="InterPro" id="IPR015943">
    <property type="entry name" value="WD40/YVTN_repeat-like_dom_sf"/>
</dbReference>
<dbReference type="Proteomes" id="UP000193642">
    <property type="component" value="Unassembled WGS sequence"/>
</dbReference>
<comment type="subcellular location">
    <subcellularLocation>
        <location evidence="2 11">Nucleus</location>
    </subcellularLocation>
</comment>
<evidence type="ECO:0000313" key="15">
    <source>
        <dbReference type="EMBL" id="ORY52086.1"/>
    </source>
</evidence>
<feature type="repeat" description="WD" evidence="10">
    <location>
        <begin position="14"/>
        <end position="48"/>
    </location>
</feature>
<feature type="repeat" description="WD" evidence="10">
    <location>
        <begin position="172"/>
        <end position="203"/>
    </location>
</feature>
<comment type="similarity">
    <text evidence="3 11">Belongs to the WD repeat HIR1 family.</text>
</comment>
<dbReference type="InterPro" id="IPR055410">
    <property type="entry name" value="Beta-prop_CAF1B_HIR1"/>
</dbReference>
<evidence type="ECO:0000256" key="11">
    <source>
        <dbReference type="RuleBase" id="RU364014"/>
    </source>
</evidence>
<evidence type="ECO:0000259" key="13">
    <source>
        <dbReference type="Pfam" id="PF07569"/>
    </source>
</evidence>
<dbReference type="GO" id="GO:0000417">
    <property type="term" value="C:HIR complex"/>
    <property type="evidence" value="ECO:0007669"/>
    <property type="project" value="TreeGrafter"/>
</dbReference>
<feature type="domain" description="Protein HIRA-like C-terminal" evidence="13">
    <location>
        <begin position="633"/>
        <end position="732"/>
    </location>
</feature>
<dbReference type="STRING" id="329046.A0A1Y2CYY4"/>
<protein>
    <recommendedName>
        <fullName evidence="11">Protein HIR</fullName>
    </recommendedName>
</protein>
<feature type="repeat" description="WD" evidence="10">
    <location>
        <begin position="130"/>
        <end position="171"/>
    </location>
</feature>
<evidence type="ECO:0000256" key="2">
    <source>
        <dbReference type="ARBA" id="ARBA00004123"/>
    </source>
</evidence>
<sequence>MYVLQPNWVVHPGEKGKKLPIYAVHAQPGGERLATGGQDCKIRIWNTRPILNEAAELDAAEPRLLATLALHTGAVLCLRWNPAGRLLASGADDSKIVIWEEDRSGYRPSAAFGQQGQVASIEAYRAVKVLFGHDSDVADLAWSPNNEYLASCGLDSHVFIWDGKTFDKLKRLDAHQGFVKGITWDPVGKYLATQSDDKSVRIWRTSDWVVEHEIVEPYGQASSTTFFRRLSWSPDGSCIATANGENGNMPIAPIINRDTWGSDVSLVGHQAPIEVAAFNPLTFDIEIPQNDEDEDMGASGSNKVISSVCAIGGQDRGISIWWTARPFSAASTQDVFTHTVLDMSWSSDGFVLYACSYDGTVVALTFNKLEFGVPVSSEDTESSLAKYGFQKVKQAVPETASQLALEDTYKVMKRSGTMLSPSKQPPTTASGSFVSGSASGGQQQEVNILQLGKQKETRTATGKKRITPVLIRSASSPMRQATVHVGPTVPFQPVSSSAINNGSGIAVGAPSKRKAGDLEDNANVVQDTASKHATYVLPTFSSVSPPSRLLALPKVKAKLVTPILIGQQSVPLNLETTNPDTGSKAVARIHGSKSGELQFSVALPSAVLSIAGSQEFWTAACADASVNVFTLAGRRLLPPIVLPSPVSYMSVNGSYLMAILTTCTIYVWDILKQRNLLSNEPVTPLSSKASADSHSLKLMSASIRASDGKPFITLSNGDCFVYHYEMKVWMNVRGFDGASTGRDSGFVENEGGFKVPERGVLGKNGDLLDHAELGMVCSSVLGLSSDYRNWLKVYARKLSDEGIVSKVKELCDELVGELGPKGSDVMGVSKRNLLKEILPILATNRDLQRTVSSYHEYLNSQ</sequence>
<keyword evidence="7 11" id="KW-0805">Transcription regulation</keyword>
<evidence type="ECO:0000256" key="1">
    <source>
        <dbReference type="ARBA" id="ARBA00002677"/>
    </source>
</evidence>
<keyword evidence="5 11" id="KW-0677">Repeat</keyword>
<comment type="function">
    <text evidence="1 11">Required for replication-independent chromatin assembly and for the periodic repression of histone gene transcription during the cell cycle.</text>
</comment>
<dbReference type="EMBL" id="MCGO01000004">
    <property type="protein sequence ID" value="ORY52086.1"/>
    <property type="molecule type" value="Genomic_DNA"/>
</dbReference>
<dbReference type="SUPFAM" id="SSF50978">
    <property type="entry name" value="WD40 repeat-like"/>
    <property type="match status" value="2"/>
</dbReference>
<dbReference type="InterPro" id="IPR019015">
    <property type="entry name" value="HIRA_B_motif"/>
</dbReference>
<dbReference type="PROSITE" id="PS00678">
    <property type="entry name" value="WD_REPEATS_1"/>
    <property type="match status" value="1"/>
</dbReference>
<evidence type="ECO:0000259" key="14">
    <source>
        <dbReference type="Pfam" id="PF24105"/>
    </source>
</evidence>
<evidence type="ECO:0000313" key="16">
    <source>
        <dbReference type="Proteomes" id="UP000193642"/>
    </source>
</evidence>
<dbReference type="GO" id="GO:0006338">
    <property type="term" value="P:chromatin remodeling"/>
    <property type="evidence" value="ECO:0007669"/>
    <property type="project" value="InterPro"/>
</dbReference>
<keyword evidence="16" id="KW-1185">Reference proteome</keyword>
<dbReference type="Pfam" id="PF24105">
    <property type="entry name" value="Beta-prop_CAF1B_HIR1"/>
    <property type="match status" value="1"/>
</dbReference>
<organism evidence="15 16">
    <name type="scientific">Rhizoclosmatium globosum</name>
    <dbReference type="NCBI Taxonomy" id="329046"/>
    <lineage>
        <taxon>Eukaryota</taxon>
        <taxon>Fungi</taxon>
        <taxon>Fungi incertae sedis</taxon>
        <taxon>Chytridiomycota</taxon>
        <taxon>Chytridiomycota incertae sedis</taxon>
        <taxon>Chytridiomycetes</taxon>
        <taxon>Chytridiales</taxon>
        <taxon>Chytriomycetaceae</taxon>
        <taxon>Rhizoclosmatium</taxon>
    </lineage>
</organism>
<evidence type="ECO:0000256" key="7">
    <source>
        <dbReference type="ARBA" id="ARBA00023015"/>
    </source>
</evidence>
<evidence type="ECO:0000256" key="6">
    <source>
        <dbReference type="ARBA" id="ARBA00022853"/>
    </source>
</evidence>
<dbReference type="PROSITE" id="PS50294">
    <property type="entry name" value="WD_REPEATS_REGION"/>
    <property type="match status" value="3"/>
</dbReference>
<evidence type="ECO:0000256" key="5">
    <source>
        <dbReference type="ARBA" id="ARBA00022737"/>
    </source>
</evidence>
<dbReference type="PANTHER" id="PTHR13831:SF0">
    <property type="entry name" value="PROTEIN HIRA"/>
    <property type="match status" value="1"/>
</dbReference>
<keyword evidence="9 11" id="KW-0539">Nucleus</keyword>
<dbReference type="Pfam" id="PF07569">
    <property type="entry name" value="Hira"/>
    <property type="match status" value="2"/>
</dbReference>
<feature type="repeat" description="WD" evidence="10">
    <location>
        <begin position="68"/>
        <end position="100"/>
    </location>
</feature>
<comment type="caution">
    <text evidence="15">The sequence shown here is derived from an EMBL/GenBank/DDBJ whole genome shotgun (WGS) entry which is preliminary data.</text>
</comment>
<evidence type="ECO:0000256" key="9">
    <source>
        <dbReference type="ARBA" id="ARBA00023242"/>
    </source>
</evidence>
<dbReference type="SMART" id="SM00320">
    <property type="entry name" value="WD40"/>
    <property type="match status" value="6"/>
</dbReference>
<feature type="compositionally biased region" description="Polar residues" evidence="12">
    <location>
        <begin position="417"/>
        <end position="429"/>
    </location>
</feature>
<evidence type="ECO:0000256" key="12">
    <source>
        <dbReference type="SAM" id="MobiDB-lite"/>
    </source>
</evidence>
<dbReference type="GO" id="GO:0005634">
    <property type="term" value="C:nucleus"/>
    <property type="evidence" value="ECO:0007669"/>
    <property type="project" value="UniProtKB-SubCell"/>
</dbReference>
<gene>
    <name evidence="15" type="ORF">BCR33DRAFT_846048</name>
</gene>
<dbReference type="OrthoDB" id="1741719at2759"/>
<dbReference type="Pfam" id="PF09453">
    <property type="entry name" value="HIRA_B"/>
    <property type="match status" value="1"/>
</dbReference>
<keyword evidence="11" id="KW-0678">Repressor</keyword>
<proteinExistence type="inferred from homology"/>
<accession>A0A1Y2CYY4</accession>
<dbReference type="InterPro" id="IPR011494">
    <property type="entry name" value="HIRA-like_C"/>
</dbReference>
<dbReference type="GO" id="GO:0006355">
    <property type="term" value="P:regulation of DNA-templated transcription"/>
    <property type="evidence" value="ECO:0007669"/>
    <property type="project" value="InterPro"/>
</dbReference>
<feature type="domain" description="CAF1B/HIR1 beta-propeller" evidence="14">
    <location>
        <begin position="31"/>
        <end position="370"/>
    </location>
</feature>
<dbReference type="CDD" id="cd00200">
    <property type="entry name" value="WD40"/>
    <property type="match status" value="1"/>
</dbReference>
<feature type="region of interest" description="Disordered" evidence="12">
    <location>
        <begin position="417"/>
        <end position="441"/>
    </location>
</feature>
<reference evidence="15 16" key="1">
    <citation type="submission" date="2016-07" db="EMBL/GenBank/DDBJ databases">
        <title>Pervasive Adenine N6-methylation of Active Genes in Fungi.</title>
        <authorList>
            <consortium name="DOE Joint Genome Institute"/>
            <person name="Mondo S.J."/>
            <person name="Dannebaum R.O."/>
            <person name="Kuo R.C."/>
            <person name="Labutti K."/>
            <person name="Haridas S."/>
            <person name="Kuo A."/>
            <person name="Salamov A."/>
            <person name="Ahrendt S.R."/>
            <person name="Lipzen A."/>
            <person name="Sullivan W."/>
            <person name="Andreopoulos W.B."/>
            <person name="Clum A."/>
            <person name="Lindquist E."/>
            <person name="Daum C."/>
            <person name="Ramamoorthy G.K."/>
            <person name="Gryganskyi A."/>
            <person name="Culley D."/>
            <person name="Magnuson J.K."/>
            <person name="James T.Y."/>
            <person name="O'Malley M.A."/>
            <person name="Stajich J.E."/>
            <person name="Spatafora J.W."/>
            <person name="Visel A."/>
            <person name="Grigoriev I.V."/>
        </authorList>
    </citation>
    <scope>NUCLEOTIDE SEQUENCE [LARGE SCALE GENOMIC DNA]</scope>
    <source>
        <strain evidence="15 16">JEL800</strain>
    </source>
</reference>
<keyword evidence="4 10" id="KW-0853">WD repeat</keyword>
<dbReference type="GO" id="GO:0006351">
    <property type="term" value="P:DNA-templated transcription"/>
    <property type="evidence" value="ECO:0007669"/>
    <property type="project" value="InterPro"/>
</dbReference>
<evidence type="ECO:0000256" key="3">
    <source>
        <dbReference type="ARBA" id="ARBA00007306"/>
    </source>
</evidence>
<evidence type="ECO:0000256" key="4">
    <source>
        <dbReference type="ARBA" id="ARBA00022574"/>
    </source>
</evidence>
<dbReference type="Gene3D" id="2.130.10.10">
    <property type="entry name" value="YVTN repeat-like/Quinoprotein amine dehydrogenase"/>
    <property type="match status" value="2"/>
</dbReference>
<evidence type="ECO:0000256" key="8">
    <source>
        <dbReference type="ARBA" id="ARBA00023163"/>
    </source>
</evidence>
<dbReference type="AlphaFoldDB" id="A0A1Y2CYY4"/>